<protein>
    <recommendedName>
        <fullName evidence="4">SPOR domain-containing protein</fullName>
    </recommendedName>
</protein>
<name>A0ABZ3C6B5_9ACTN</name>
<evidence type="ECO:0008006" key="4">
    <source>
        <dbReference type="Google" id="ProtNLM"/>
    </source>
</evidence>
<evidence type="ECO:0000256" key="1">
    <source>
        <dbReference type="SAM" id="MobiDB-lite"/>
    </source>
</evidence>
<evidence type="ECO:0000313" key="3">
    <source>
        <dbReference type="Proteomes" id="UP001434337"/>
    </source>
</evidence>
<dbReference type="EMBL" id="CP115965">
    <property type="protein sequence ID" value="WZW97769.1"/>
    <property type="molecule type" value="Genomic_DNA"/>
</dbReference>
<gene>
    <name evidence="2" type="ORF">PCC79_12810</name>
</gene>
<keyword evidence="3" id="KW-1185">Reference proteome</keyword>
<reference evidence="2 3" key="1">
    <citation type="journal article" date="2023" name="Environ Microbiome">
        <title>A coral-associated actinobacterium mitigates coral bleaching under heat stress.</title>
        <authorList>
            <person name="Li J."/>
            <person name="Zou Y."/>
            <person name="Li Q."/>
            <person name="Zhang J."/>
            <person name="Bourne D.G."/>
            <person name="Lyu Y."/>
            <person name="Liu C."/>
            <person name="Zhang S."/>
        </authorList>
    </citation>
    <scope>NUCLEOTIDE SEQUENCE [LARGE SCALE GENOMIC DNA]</scope>
    <source>
        <strain evidence="2 3">SCSIO 13291</strain>
    </source>
</reference>
<evidence type="ECO:0000313" key="2">
    <source>
        <dbReference type="EMBL" id="WZW97769.1"/>
    </source>
</evidence>
<dbReference type="RefSeq" id="WP_342372053.1">
    <property type="nucleotide sequence ID" value="NZ_CP115965.1"/>
</dbReference>
<sequence>MTDDRTWYYCLRHSGVEPYDGCPADVRLGPYATREEAAEALHHAQERNEAWDNDPRFNDPDEEDDEGGSVFDALRG</sequence>
<organism evidence="2 3">
    <name type="scientific">Propioniciclava soli</name>
    <dbReference type="NCBI Taxonomy" id="2775081"/>
    <lineage>
        <taxon>Bacteria</taxon>
        <taxon>Bacillati</taxon>
        <taxon>Actinomycetota</taxon>
        <taxon>Actinomycetes</taxon>
        <taxon>Propionibacteriales</taxon>
        <taxon>Propionibacteriaceae</taxon>
        <taxon>Propioniciclava</taxon>
    </lineage>
</organism>
<dbReference type="Proteomes" id="UP001434337">
    <property type="component" value="Chromosome"/>
</dbReference>
<accession>A0ABZ3C6B5</accession>
<feature type="compositionally biased region" description="Basic and acidic residues" evidence="1">
    <location>
        <begin position="38"/>
        <end position="59"/>
    </location>
</feature>
<proteinExistence type="predicted"/>
<feature type="region of interest" description="Disordered" evidence="1">
    <location>
        <begin position="38"/>
        <end position="76"/>
    </location>
</feature>